<feature type="compositionally biased region" description="Basic and acidic residues" evidence="1">
    <location>
        <begin position="1"/>
        <end position="20"/>
    </location>
</feature>
<feature type="region of interest" description="Disordered" evidence="1">
    <location>
        <begin position="1"/>
        <end position="48"/>
    </location>
</feature>
<evidence type="ECO:0000313" key="3">
    <source>
        <dbReference type="Proteomes" id="UP000735302"/>
    </source>
</evidence>
<sequence length="131" mass="14522">MKQDINIGRDGDDPRGRKEGANAMEEIPLEKMNTKQPEKKGASKGEETKIGVVKNAKIRYSSSLLWHGQQGLPKRDSQPVTGVRCDWLAFTTLCDRYLMASASWQLRVAGPVSLTVNFSGLDTEAAFLRIL</sequence>
<comment type="caution">
    <text evidence="2">The sequence shown here is derived from an EMBL/GenBank/DDBJ whole genome shotgun (WGS) entry which is preliminary data.</text>
</comment>
<proteinExistence type="predicted"/>
<name>A0AAV4D1B4_9GAST</name>
<reference evidence="2 3" key="1">
    <citation type="journal article" date="2021" name="Elife">
        <title>Chloroplast acquisition without the gene transfer in kleptoplastic sea slugs, Plakobranchus ocellatus.</title>
        <authorList>
            <person name="Maeda T."/>
            <person name="Takahashi S."/>
            <person name="Yoshida T."/>
            <person name="Shimamura S."/>
            <person name="Takaki Y."/>
            <person name="Nagai Y."/>
            <person name="Toyoda A."/>
            <person name="Suzuki Y."/>
            <person name="Arimoto A."/>
            <person name="Ishii H."/>
            <person name="Satoh N."/>
            <person name="Nishiyama T."/>
            <person name="Hasebe M."/>
            <person name="Maruyama T."/>
            <person name="Minagawa J."/>
            <person name="Obokata J."/>
            <person name="Shigenobu S."/>
        </authorList>
    </citation>
    <scope>NUCLEOTIDE SEQUENCE [LARGE SCALE GENOMIC DNA]</scope>
</reference>
<protein>
    <submittedName>
        <fullName evidence="2">Uncharacterized protein</fullName>
    </submittedName>
</protein>
<evidence type="ECO:0000313" key="2">
    <source>
        <dbReference type="EMBL" id="GFO37947.1"/>
    </source>
</evidence>
<accession>A0AAV4D1B4</accession>
<dbReference type="AlphaFoldDB" id="A0AAV4D1B4"/>
<gene>
    <name evidence="2" type="ORF">PoB_006445200</name>
</gene>
<dbReference type="Proteomes" id="UP000735302">
    <property type="component" value="Unassembled WGS sequence"/>
</dbReference>
<keyword evidence="3" id="KW-1185">Reference proteome</keyword>
<evidence type="ECO:0000256" key="1">
    <source>
        <dbReference type="SAM" id="MobiDB-lite"/>
    </source>
</evidence>
<dbReference type="EMBL" id="BLXT01007308">
    <property type="protein sequence ID" value="GFO37947.1"/>
    <property type="molecule type" value="Genomic_DNA"/>
</dbReference>
<organism evidence="2 3">
    <name type="scientific">Plakobranchus ocellatus</name>
    <dbReference type="NCBI Taxonomy" id="259542"/>
    <lineage>
        <taxon>Eukaryota</taxon>
        <taxon>Metazoa</taxon>
        <taxon>Spiralia</taxon>
        <taxon>Lophotrochozoa</taxon>
        <taxon>Mollusca</taxon>
        <taxon>Gastropoda</taxon>
        <taxon>Heterobranchia</taxon>
        <taxon>Euthyneura</taxon>
        <taxon>Panpulmonata</taxon>
        <taxon>Sacoglossa</taxon>
        <taxon>Placobranchoidea</taxon>
        <taxon>Plakobranchidae</taxon>
        <taxon>Plakobranchus</taxon>
    </lineage>
</organism>
<feature type="compositionally biased region" description="Basic and acidic residues" evidence="1">
    <location>
        <begin position="28"/>
        <end position="48"/>
    </location>
</feature>